<dbReference type="InterPro" id="IPR023296">
    <property type="entry name" value="Glyco_hydro_beta-prop_sf"/>
</dbReference>
<gene>
    <name evidence="6" type="ORF">GT003_04860</name>
</gene>
<dbReference type="Pfam" id="PF04616">
    <property type="entry name" value="Glyco_hydro_43"/>
    <property type="match status" value="1"/>
</dbReference>
<keyword evidence="7" id="KW-1185">Reference proteome</keyword>
<accession>A0A7X5BX85</accession>
<dbReference type="Gene3D" id="2.115.10.20">
    <property type="entry name" value="Glycosyl hydrolase domain, family 43"/>
    <property type="match status" value="1"/>
</dbReference>
<evidence type="ECO:0000256" key="5">
    <source>
        <dbReference type="RuleBase" id="RU361187"/>
    </source>
</evidence>
<proteinExistence type="inferred from homology"/>
<comment type="caution">
    <text evidence="6">The sequence shown here is derived from an EMBL/GenBank/DDBJ whole genome shotgun (WGS) entry which is preliminary data.</text>
</comment>
<comment type="pathway">
    <text evidence="1">Glycan metabolism; L-arabinan degradation.</text>
</comment>
<reference evidence="6 7" key="1">
    <citation type="submission" date="2020-01" db="EMBL/GenBank/DDBJ databases">
        <title>Paenibacillus soybeanensis sp. nov. isolated from the nodules of soybean (Glycine max(L.) Merr).</title>
        <authorList>
            <person name="Wang H."/>
        </authorList>
    </citation>
    <scope>NUCLEOTIDE SEQUENCE [LARGE SCALE GENOMIC DNA]</scope>
    <source>
        <strain evidence="6 7">DSM 23054</strain>
    </source>
</reference>
<dbReference type="InterPro" id="IPR050727">
    <property type="entry name" value="GH43_arabinanases"/>
</dbReference>
<evidence type="ECO:0000313" key="7">
    <source>
        <dbReference type="Proteomes" id="UP000558113"/>
    </source>
</evidence>
<dbReference type="InterPro" id="IPR006710">
    <property type="entry name" value="Glyco_hydro_43"/>
</dbReference>
<evidence type="ECO:0000313" key="6">
    <source>
        <dbReference type="EMBL" id="NBC68327.1"/>
    </source>
</evidence>
<evidence type="ECO:0000256" key="2">
    <source>
        <dbReference type="ARBA" id="ARBA00009865"/>
    </source>
</evidence>
<dbReference type="SUPFAM" id="SSF75005">
    <property type="entry name" value="Arabinanase/levansucrase/invertase"/>
    <property type="match status" value="1"/>
</dbReference>
<sequence length="333" mass="37334">MTNRLKRRYEPDYVHEVPVLKHGDTDADIQGAREPFLFQHEGRFYLHYDGNGTRDWGCTLAVSDDLYHWDKKGRMLQAGEEGDTDHGGACYGPTFLFDGKWYMYYVSVANTSGAPWFVPALPYRTGLATADRPDGPWTKATTNLFTLGAPGSWNEGCICAPYLVREGETFYAFYSGSNMGPNFKRTIGLLTASSPEGPWTDSEGPILPLDENLENPSLYYEPACGLWFMFVNHVGNNEEGVEFTDAVWVYWSESLTEWNAENKAVVLDAANIPWVKQVVGLPACLVDGDKLWIAFDASDGTIHENLHGHSNRDIGLSYFDLPLRSPNDKQYLG</sequence>
<protein>
    <submittedName>
        <fullName evidence="6">Family 43 glycosylhydrolase</fullName>
    </submittedName>
</protein>
<dbReference type="OrthoDB" id="9759709at2"/>
<dbReference type="PANTHER" id="PTHR43301:SF3">
    <property type="entry name" value="ARABINAN ENDO-1,5-ALPHA-L-ARABINOSIDASE A-RELATED"/>
    <property type="match status" value="1"/>
</dbReference>
<dbReference type="EMBL" id="JAAAMU010000002">
    <property type="protein sequence ID" value="NBC68327.1"/>
    <property type="molecule type" value="Genomic_DNA"/>
</dbReference>
<dbReference type="Proteomes" id="UP000558113">
    <property type="component" value="Unassembled WGS sequence"/>
</dbReference>
<evidence type="ECO:0000256" key="1">
    <source>
        <dbReference type="ARBA" id="ARBA00004834"/>
    </source>
</evidence>
<keyword evidence="4 5" id="KW-0326">Glycosidase</keyword>
<organism evidence="6 7">
    <name type="scientific">Paenibacillus sacheonensis</name>
    <dbReference type="NCBI Taxonomy" id="742054"/>
    <lineage>
        <taxon>Bacteria</taxon>
        <taxon>Bacillati</taxon>
        <taxon>Bacillota</taxon>
        <taxon>Bacilli</taxon>
        <taxon>Bacillales</taxon>
        <taxon>Paenibacillaceae</taxon>
        <taxon>Paenibacillus</taxon>
    </lineage>
</organism>
<dbReference type="PANTHER" id="PTHR43301">
    <property type="entry name" value="ARABINAN ENDO-1,5-ALPHA-L-ARABINOSIDASE"/>
    <property type="match status" value="1"/>
</dbReference>
<evidence type="ECO:0000256" key="3">
    <source>
        <dbReference type="ARBA" id="ARBA00022801"/>
    </source>
</evidence>
<dbReference type="GO" id="GO:0005975">
    <property type="term" value="P:carbohydrate metabolic process"/>
    <property type="evidence" value="ECO:0007669"/>
    <property type="project" value="InterPro"/>
</dbReference>
<evidence type="ECO:0000256" key="4">
    <source>
        <dbReference type="ARBA" id="ARBA00023295"/>
    </source>
</evidence>
<dbReference type="GO" id="GO:0004553">
    <property type="term" value="F:hydrolase activity, hydrolyzing O-glycosyl compounds"/>
    <property type="evidence" value="ECO:0007669"/>
    <property type="project" value="InterPro"/>
</dbReference>
<comment type="similarity">
    <text evidence="2 5">Belongs to the glycosyl hydrolase 43 family.</text>
</comment>
<keyword evidence="3 5" id="KW-0378">Hydrolase</keyword>
<dbReference type="AlphaFoldDB" id="A0A7X5BX85"/>
<name>A0A7X5BX85_9BACL</name>
<dbReference type="RefSeq" id="WP_161695009.1">
    <property type="nucleotide sequence ID" value="NZ_JAAAMU010000002.1"/>
</dbReference>